<proteinExistence type="predicted"/>
<name>A0A9P8L799_9PEZI</name>
<organism evidence="2 3">
    <name type="scientific">Trichoglossum hirsutum</name>
    <dbReference type="NCBI Taxonomy" id="265104"/>
    <lineage>
        <taxon>Eukaryota</taxon>
        <taxon>Fungi</taxon>
        <taxon>Dikarya</taxon>
        <taxon>Ascomycota</taxon>
        <taxon>Pezizomycotina</taxon>
        <taxon>Geoglossomycetes</taxon>
        <taxon>Geoglossales</taxon>
        <taxon>Geoglossaceae</taxon>
        <taxon>Trichoglossum</taxon>
    </lineage>
</organism>
<sequence>ENKLRGNADAYLTEDLKIIYVAGRVSGDALALILPRLRATNQHAYETINELYEHLEELYGDLNKEHNACQAFKDLTMKKEQTFQEFYSTFLRCVADGNISPRDLKDDLNDKLTWKLQETVAMYYNDPTVTLSQLERRDRTARKPDGACKATPEQTLARRTDKTTESEQAPQPTRRARSVQLPKTQDRKDEADSGGQTRRGLDLRIARTRVGKRTGHVSGDALVLISPRLSAANHHIYETVNELYEYLYELYSDPNKERNIHQAFKDLTMKKGQSFQEFYMAFLRYVADGNISP</sequence>
<feature type="region of interest" description="Disordered" evidence="1">
    <location>
        <begin position="134"/>
        <end position="201"/>
    </location>
</feature>
<feature type="compositionally biased region" description="Basic and acidic residues" evidence="1">
    <location>
        <begin position="156"/>
        <end position="165"/>
    </location>
</feature>
<keyword evidence="3" id="KW-1185">Reference proteome</keyword>
<evidence type="ECO:0000256" key="1">
    <source>
        <dbReference type="SAM" id="MobiDB-lite"/>
    </source>
</evidence>
<evidence type="ECO:0000313" key="3">
    <source>
        <dbReference type="Proteomes" id="UP000750711"/>
    </source>
</evidence>
<protein>
    <submittedName>
        <fullName evidence="2">Uncharacterized protein</fullName>
    </submittedName>
</protein>
<reference evidence="2" key="1">
    <citation type="submission" date="2021-03" db="EMBL/GenBank/DDBJ databases">
        <title>Comparative genomics and phylogenomic investigation of the class Geoglossomycetes provide insights into ecological specialization and systematics.</title>
        <authorList>
            <person name="Melie T."/>
            <person name="Pirro S."/>
            <person name="Miller A.N."/>
            <person name="Quandt A."/>
        </authorList>
    </citation>
    <scope>NUCLEOTIDE SEQUENCE</scope>
    <source>
        <strain evidence="2">CAQ_001_2017</strain>
    </source>
</reference>
<dbReference type="AlphaFoldDB" id="A0A9P8L799"/>
<evidence type="ECO:0000313" key="2">
    <source>
        <dbReference type="EMBL" id="KAH0548129.1"/>
    </source>
</evidence>
<dbReference type="Proteomes" id="UP000750711">
    <property type="component" value="Unassembled WGS sequence"/>
</dbReference>
<feature type="compositionally biased region" description="Basic and acidic residues" evidence="1">
    <location>
        <begin position="134"/>
        <end position="146"/>
    </location>
</feature>
<dbReference type="EMBL" id="JAGHQM010002814">
    <property type="protein sequence ID" value="KAH0548129.1"/>
    <property type="molecule type" value="Genomic_DNA"/>
</dbReference>
<feature type="non-terminal residue" evidence="2">
    <location>
        <position position="293"/>
    </location>
</feature>
<gene>
    <name evidence="2" type="ORF">GP486_008142</name>
</gene>
<accession>A0A9P8L799</accession>
<comment type="caution">
    <text evidence="2">The sequence shown here is derived from an EMBL/GenBank/DDBJ whole genome shotgun (WGS) entry which is preliminary data.</text>
</comment>